<reference evidence="1" key="2">
    <citation type="journal article" date="2015" name="Fish Shellfish Immunol.">
        <title>Early steps in the European eel (Anguilla anguilla)-Vibrio vulnificus interaction in the gills: Role of the RtxA13 toxin.</title>
        <authorList>
            <person name="Callol A."/>
            <person name="Pajuelo D."/>
            <person name="Ebbesson L."/>
            <person name="Teles M."/>
            <person name="MacKenzie S."/>
            <person name="Amaro C."/>
        </authorList>
    </citation>
    <scope>NUCLEOTIDE SEQUENCE</scope>
</reference>
<accession>A0A0E9WNL2</accession>
<name>A0A0E9WNL2_ANGAN</name>
<reference evidence="1" key="1">
    <citation type="submission" date="2014-11" db="EMBL/GenBank/DDBJ databases">
        <authorList>
            <person name="Amaro Gonzalez C."/>
        </authorList>
    </citation>
    <scope>NUCLEOTIDE SEQUENCE</scope>
</reference>
<sequence length="19" mass="2304">MMFSVLRIYNTRDGKCEHC</sequence>
<dbReference type="AlphaFoldDB" id="A0A0E9WNL2"/>
<proteinExistence type="predicted"/>
<organism evidence="1">
    <name type="scientific">Anguilla anguilla</name>
    <name type="common">European freshwater eel</name>
    <name type="synonym">Muraena anguilla</name>
    <dbReference type="NCBI Taxonomy" id="7936"/>
    <lineage>
        <taxon>Eukaryota</taxon>
        <taxon>Metazoa</taxon>
        <taxon>Chordata</taxon>
        <taxon>Craniata</taxon>
        <taxon>Vertebrata</taxon>
        <taxon>Euteleostomi</taxon>
        <taxon>Actinopterygii</taxon>
        <taxon>Neopterygii</taxon>
        <taxon>Teleostei</taxon>
        <taxon>Anguilliformes</taxon>
        <taxon>Anguillidae</taxon>
        <taxon>Anguilla</taxon>
    </lineage>
</organism>
<evidence type="ECO:0000313" key="1">
    <source>
        <dbReference type="EMBL" id="JAH91999.1"/>
    </source>
</evidence>
<protein>
    <submittedName>
        <fullName evidence="1">Uncharacterized protein</fullName>
    </submittedName>
</protein>
<dbReference type="EMBL" id="GBXM01016578">
    <property type="protein sequence ID" value="JAH91999.1"/>
    <property type="molecule type" value="Transcribed_RNA"/>
</dbReference>